<name>A0A164K1I4_9NOCA</name>
<reference evidence="1 2" key="1">
    <citation type="submission" date="2016-04" db="EMBL/GenBank/DDBJ databases">
        <authorList>
            <person name="Evans L.H."/>
            <person name="Alamgir A."/>
            <person name="Owens N."/>
            <person name="Weber N.D."/>
            <person name="Virtaneva K."/>
            <person name="Barbian K."/>
            <person name="Babar A."/>
            <person name="Rosenke K."/>
        </authorList>
    </citation>
    <scope>NUCLEOTIDE SEQUENCE [LARGE SCALE GENOMIC DNA]</scope>
    <source>
        <strain evidence="1 2">IFM 0406</strain>
    </source>
</reference>
<dbReference type="AlphaFoldDB" id="A0A164K1I4"/>
<dbReference type="EMBL" id="LWGR01000013">
    <property type="protein sequence ID" value="KZM70932.1"/>
    <property type="molecule type" value="Genomic_DNA"/>
</dbReference>
<protein>
    <submittedName>
        <fullName evidence="1">Uncharacterized protein</fullName>
    </submittedName>
</protein>
<organism evidence="1 2">
    <name type="scientific">Nocardia terpenica</name>
    <dbReference type="NCBI Taxonomy" id="455432"/>
    <lineage>
        <taxon>Bacteria</taxon>
        <taxon>Bacillati</taxon>
        <taxon>Actinomycetota</taxon>
        <taxon>Actinomycetes</taxon>
        <taxon>Mycobacteriales</taxon>
        <taxon>Nocardiaceae</taxon>
        <taxon>Nocardia</taxon>
    </lineage>
</organism>
<evidence type="ECO:0000313" key="2">
    <source>
        <dbReference type="Proteomes" id="UP000076512"/>
    </source>
</evidence>
<gene>
    <name evidence="1" type="ORF">AWN90_41135</name>
</gene>
<dbReference type="Proteomes" id="UP000076512">
    <property type="component" value="Unassembled WGS sequence"/>
</dbReference>
<dbReference type="STRING" id="455432.AWN90_41135"/>
<sequence length="124" mass="13716">MTFGHIVRSDGNGNATDELETTEYVPDIVYVELDPDGQISYPLNIDMVGYGDWSLLRGWTSQALSRPDDPIMHNSEFIGGKLEIFIRETSGLYVAVMVDAWAEDEDGENIPVGWAVAYKESSGP</sequence>
<keyword evidence="2" id="KW-1185">Reference proteome</keyword>
<comment type="caution">
    <text evidence="1">The sequence shown here is derived from an EMBL/GenBank/DDBJ whole genome shotgun (WGS) entry which is preliminary data.</text>
</comment>
<accession>A0A164K1I4</accession>
<proteinExistence type="predicted"/>
<evidence type="ECO:0000313" key="1">
    <source>
        <dbReference type="EMBL" id="KZM70932.1"/>
    </source>
</evidence>